<dbReference type="PANTHER" id="PTHR33164">
    <property type="entry name" value="TRANSCRIPTIONAL REGULATOR, MARR FAMILY"/>
    <property type="match status" value="1"/>
</dbReference>
<dbReference type="PANTHER" id="PTHR33164:SF101">
    <property type="entry name" value="TRANSCRIPTIONAL REPRESSOR MPRA"/>
    <property type="match status" value="1"/>
</dbReference>
<dbReference type="PROSITE" id="PS50995">
    <property type="entry name" value="HTH_MARR_2"/>
    <property type="match status" value="1"/>
</dbReference>
<dbReference type="GO" id="GO:0003700">
    <property type="term" value="F:DNA-binding transcription factor activity"/>
    <property type="evidence" value="ECO:0007669"/>
    <property type="project" value="InterPro"/>
</dbReference>
<dbReference type="PRINTS" id="PR00598">
    <property type="entry name" value="HTHMARR"/>
</dbReference>
<dbReference type="Proteomes" id="UP001155483">
    <property type="component" value="Unassembled WGS sequence"/>
</dbReference>
<dbReference type="GO" id="GO:0006950">
    <property type="term" value="P:response to stress"/>
    <property type="evidence" value="ECO:0007669"/>
    <property type="project" value="TreeGrafter"/>
</dbReference>
<dbReference type="RefSeq" id="WP_279299021.1">
    <property type="nucleotide sequence ID" value="NZ_JAOTIF010000021.1"/>
</dbReference>
<dbReference type="Gene3D" id="1.10.10.10">
    <property type="entry name" value="Winged helix-like DNA-binding domain superfamily/Winged helix DNA-binding domain"/>
    <property type="match status" value="1"/>
</dbReference>
<accession>A0A9X3B930</accession>
<protein>
    <submittedName>
        <fullName evidence="2">MarR family transcriptional regulator</fullName>
    </submittedName>
</protein>
<evidence type="ECO:0000259" key="1">
    <source>
        <dbReference type="PROSITE" id="PS50995"/>
    </source>
</evidence>
<dbReference type="SUPFAM" id="SSF46785">
    <property type="entry name" value="Winged helix' DNA-binding domain"/>
    <property type="match status" value="1"/>
</dbReference>
<dbReference type="EMBL" id="JAOTIF010000021">
    <property type="protein sequence ID" value="MCU7551585.1"/>
    <property type="molecule type" value="Genomic_DNA"/>
</dbReference>
<dbReference type="InterPro" id="IPR000835">
    <property type="entry name" value="HTH_MarR-typ"/>
</dbReference>
<name>A0A9X3B930_9BACT</name>
<feature type="domain" description="HTH marR-type" evidence="1">
    <location>
        <begin position="16"/>
        <end position="150"/>
    </location>
</feature>
<sequence>MKIEKAIKQPKFNDAYQKLVVNLFFTSNWLRDAQNSIMKQYDILPQHYNVLRILKGKHPEASCPGDIKEVMIDKGNDVTRLLDKLVHKGLVKRSLCEENRRKMDVSITKEGLQLLNDIESPLQDHLAEIKRRVSTEEAEIMSSLLDKMRG</sequence>
<reference evidence="2" key="1">
    <citation type="submission" date="2022-09" db="EMBL/GenBank/DDBJ databases">
        <authorList>
            <person name="Yuan C."/>
            <person name="Ke Z."/>
        </authorList>
    </citation>
    <scope>NUCLEOTIDE SEQUENCE</scope>
    <source>
        <strain evidence="2">LB-8</strain>
    </source>
</reference>
<proteinExistence type="predicted"/>
<evidence type="ECO:0000313" key="3">
    <source>
        <dbReference type="Proteomes" id="UP001155483"/>
    </source>
</evidence>
<keyword evidence="3" id="KW-1185">Reference proteome</keyword>
<organism evidence="2 3">
    <name type="scientific">Paraflavisolibacter caeni</name>
    <dbReference type="NCBI Taxonomy" id="2982496"/>
    <lineage>
        <taxon>Bacteria</taxon>
        <taxon>Pseudomonadati</taxon>
        <taxon>Bacteroidota</taxon>
        <taxon>Chitinophagia</taxon>
        <taxon>Chitinophagales</taxon>
        <taxon>Chitinophagaceae</taxon>
        <taxon>Paraflavisolibacter</taxon>
    </lineage>
</organism>
<reference evidence="2" key="2">
    <citation type="submission" date="2023-04" db="EMBL/GenBank/DDBJ databases">
        <title>Paracnuella aquatica gen. nov., sp. nov., a member of the family Chitinophagaceae isolated from a hot spring.</title>
        <authorList>
            <person name="Wang C."/>
        </authorList>
    </citation>
    <scope>NUCLEOTIDE SEQUENCE</scope>
    <source>
        <strain evidence="2">LB-8</strain>
    </source>
</reference>
<dbReference type="InterPro" id="IPR036390">
    <property type="entry name" value="WH_DNA-bd_sf"/>
</dbReference>
<comment type="caution">
    <text evidence="2">The sequence shown here is derived from an EMBL/GenBank/DDBJ whole genome shotgun (WGS) entry which is preliminary data.</text>
</comment>
<gene>
    <name evidence="2" type="ORF">OCK74_20860</name>
</gene>
<dbReference type="AlphaFoldDB" id="A0A9X3B930"/>
<dbReference type="InterPro" id="IPR039422">
    <property type="entry name" value="MarR/SlyA-like"/>
</dbReference>
<dbReference type="SMART" id="SM00347">
    <property type="entry name" value="HTH_MARR"/>
    <property type="match status" value="1"/>
</dbReference>
<dbReference type="InterPro" id="IPR036388">
    <property type="entry name" value="WH-like_DNA-bd_sf"/>
</dbReference>
<evidence type="ECO:0000313" key="2">
    <source>
        <dbReference type="EMBL" id="MCU7551585.1"/>
    </source>
</evidence>